<keyword evidence="2" id="KW-1133">Transmembrane helix</keyword>
<organism evidence="3 4">
    <name type="scientific">Babesia ovis</name>
    <dbReference type="NCBI Taxonomy" id="5869"/>
    <lineage>
        <taxon>Eukaryota</taxon>
        <taxon>Sar</taxon>
        <taxon>Alveolata</taxon>
        <taxon>Apicomplexa</taxon>
        <taxon>Aconoidasida</taxon>
        <taxon>Piroplasmida</taxon>
        <taxon>Babesiidae</taxon>
        <taxon>Babesia</taxon>
    </lineage>
</organism>
<comment type="caution">
    <text evidence="3">The sequence shown here is derived from an EMBL/GenBank/DDBJ whole genome shotgun (WGS) entry which is preliminary data.</text>
</comment>
<gene>
    <name evidence="3" type="ORF">BaOVIS_005090</name>
</gene>
<keyword evidence="2" id="KW-0812">Transmembrane</keyword>
<dbReference type="SUPFAM" id="SSF58038">
    <property type="entry name" value="SNARE fusion complex"/>
    <property type="match status" value="1"/>
</dbReference>
<reference evidence="3" key="1">
    <citation type="submission" date="2019-12" db="EMBL/GenBank/DDBJ databases">
        <title>Genome sequence of Babesia ovis.</title>
        <authorList>
            <person name="Yamagishi J."/>
            <person name="Sevinc F."/>
            <person name="Xuan X."/>
        </authorList>
    </citation>
    <scope>NUCLEOTIDE SEQUENCE</scope>
    <source>
        <strain evidence="3">Selcuk</strain>
    </source>
</reference>
<evidence type="ECO:0000256" key="2">
    <source>
        <dbReference type="SAM" id="Phobius"/>
    </source>
</evidence>
<dbReference type="Gene3D" id="1.20.5.110">
    <property type="match status" value="1"/>
</dbReference>
<dbReference type="Proteomes" id="UP001057455">
    <property type="component" value="Unassembled WGS sequence"/>
</dbReference>
<evidence type="ECO:0000313" key="4">
    <source>
        <dbReference type="Proteomes" id="UP001057455"/>
    </source>
</evidence>
<protein>
    <submittedName>
        <fullName evidence="3">SNARE-interacting vesicle transport protein</fullName>
    </submittedName>
</protein>
<feature type="transmembrane region" description="Helical" evidence="2">
    <location>
        <begin position="96"/>
        <end position="114"/>
    </location>
</feature>
<accession>A0A9W5T942</accession>
<dbReference type="AlphaFoldDB" id="A0A9W5T942"/>
<keyword evidence="4" id="KW-1185">Reference proteome</keyword>
<proteinExistence type="predicted"/>
<sequence>MVSWKLGADANSAKDDDRMRLLEQSRGMGDSLSALGDSRRVLEDTNEIGSTVMSKLLSQRETIIRSTHYAQETGSLQRETRNLLRSESWSDFYTKVAMYITIVFLIIAIILAILHRILK</sequence>
<evidence type="ECO:0000256" key="1">
    <source>
        <dbReference type="SAM" id="MobiDB-lite"/>
    </source>
</evidence>
<name>A0A9W5T942_BABOV</name>
<evidence type="ECO:0000313" key="3">
    <source>
        <dbReference type="EMBL" id="GFE53105.1"/>
    </source>
</evidence>
<dbReference type="OrthoDB" id="430637at2759"/>
<keyword evidence="2" id="KW-0472">Membrane</keyword>
<feature type="region of interest" description="Disordered" evidence="1">
    <location>
        <begin position="1"/>
        <end position="20"/>
    </location>
</feature>
<dbReference type="EMBL" id="BLIY01000003">
    <property type="protein sequence ID" value="GFE53105.1"/>
    <property type="molecule type" value="Genomic_DNA"/>
</dbReference>